<feature type="region of interest" description="Disordered" evidence="1">
    <location>
        <begin position="157"/>
        <end position="182"/>
    </location>
</feature>
<name>A0A2A9P811_OPHUN</name>
<evidence type="ECO:0000313" key="2">
    <source>
        <dbReference type="EMBL" id="PFH57087.1"/>
    </source>
</evidence>
<feature type="region of interest" description="Disordered" evidence="1">
    <location>
        <begin position="101"/>
        <end position="121"/>
    </location>
</feature>
<organism evidence="2 3">
    <name type="scientific">Ophiocordyceps unilateralis</name>
    <name type="common">Zombie-ant fungus</name>
    <name type="synonym">Torrubia unilateralis</name>
    <dbReference type="NCBI Taxonomy" id="268505"/>
    <lineage>
        <taxon>Eukaryota</taxon>
        <taxon>Fungi</taxon>
        <taxon>Dikarya</taxon>
        <taxon>Ascomycota</taxon>
        <taxon>Pezizomycotina</taxon>
        <taxon>Sordariomycetes</taxon>
        <taxon>Hypocreomycetidae</taxon>
        <taxon>Hypocreales</taxon>
        <taxon>Ophiocordycipitaceae</taxon>
        <taxon>Ophiocordyceps</taxon>
    </lineage>
</organism>
<keyword evidence="3" id="KW-1185">Reference proteome</keyword>
<reference evidence="2 3" key="2">
    <citation type="journal article" date="2017" name="Sci. Rep.">
        <title>Ant-infecting Ophiocordyceps genomes reveal a high diversity of potential behavioral manipulation genes and a possible major role for enterotoxins.</title>
        <authorList>
            <person name="de Bekker C."/>
            <person name="Ohm R.A."/>
            <person name="Evans H.C."/>
            <person name="Brachmann A."/>
            <person name="Hughes D.P."/>
        </authorList>
    </citation>
    <scope>NUCLEOTIDE SEQUENCE [LARGE SCALE GENOMIC DNA]</scope>
    <source>
        <strain evidence="2 3">SC16a</strain>
    </source>
</reference>
<feature type="compositionally biased region" description="Polar residues" evidence="1">
    <location>
        <begin position="157"/>
        <end position="169"/>
    </location>
</feature>
<sequence length="252" mass="28239">MSKDGFNNYNNLNFADVGRFPEIDGPEVNFDDFIQWPEGDDLEQDEPGDDESEDDGPDVDSDDFIQWPENHEPGNLEPRDHGPRNYESEVNFDIFIQFGDDVPEYYGPQDQRPEGNGPDVNLDNLIQWLEHHEPGNDEHGGHGPDINMVNLIQRPYTNETSQNSGNGANRENRDGISHTDGTFSARRAKESYELIAAVALPAAMALADYVESAGGTIDLRHDEEFKHIATGALEALSIASEDSLRRRIAERQ</sequence>
<evidence type="ECO:0000313" key="3">
    <source>
        <dbReference type="Proteomes" id="UP000037136"/>
    </source>
</evidence>
<gene>
    <name evidence="2" type="ORF">XA68_15524</name>
</gene>
<dbReference type="AlphaFoldDB" id="A0A2A9P811"/>
<accession>A0A2A9P811</accession>
<feature type="compositionally biased region" description="Acidic residues" evidence="1">
    <location>
        <begin position="38"/>
        <end position="63"/>
    </location>
</feature>
<dbReference type="Proteomes" id="UP000037136">
    <property type="component" value="Unassembled WGS sequence"/>
</dbReference>
<proteinExistence type="predicted"/>
<feature type="compositionally biased region" description="Basic and acidic residues" evidence="1">
    <location>
        <begin position="69"/>
        <end position="86"/>
    </location>
</feature>
<protein>
    <submittedName>
        <fullName evidence="2">Uncharacterized protein</fullName>
    </submittedName>
</protein>
<feature type="region of interest" description="Disordered" evidence="1">
    <location>
        <begin position="1"/>
        <end position="86"/>
    </location>
</feature>
<reference evidence="2 3" key="1">
    <citation type="journal article" date="2015" name="BMC Genomics">
        <title>Gene expression during zombie ant biting behavior reflects the complexity underlying fungal parasitic behavioral manipulation.</title>
        <authorList>
            <person name="de Bekker C."/>
            <person name="Ohm R.A."/>
            <person name="Loreto R.G."/>
            <person name="Sebastian A."/>
            <person name="Albert I."/>
            <person name="Merrow M."/>
            <person name="Brachmann A."/>
            <person name="Hughes D.P."/>
        </authorList>
    </citation>
    <scope>NUCLEOTIDE SEQUENCE [LARGE SCALE GENOMIC DNA]</scope>
    <source>
        <strain evidence="2 3">SC16a</strain>
    </source>
</reference>
<feature type="compositionally biased region" description="Polar residues" evidence="1">
    <location>
        <begin position="1"/>
        <end position="13"/>
    </location>
</feature>
<dbReference type="EMBL" id="LAZP02000459">
    <property type="protein sequence ID" value="PFH57087.1"/>
    <property type="molecule type" value="Genomic_DNA"/>
</dbReference>
<evidence type="ECO:0000256" key="1">
    <source>
        <dbReference type="SAM" id="MobiDB-lite"/>
    </source>
</evidence>
<comment type="caution">
    <text evidence="2">The sequence shown here is derived from an EMBL/GenBank/DDBJ whole genome shotgun (WGS) entry which is preliminary data.</text>
</comment>